<accession>A0ABW7YPI4</accession>
<evidence type="ECO:0000313" key="2">
    <source>
        <dbReference type="Proteomes" id="UP001612741"/>
    </source>
</evidence>
<dbReference type="Gene3D" id="2.30.31.20">
    <property type="entry name" value="Sporulation-specific cell division protein SsgB"/>
    <property type="match status" value="1"/>
</dbReference>
<sequence>MTTSRPDLATELSCYMPMWDEATEEFHNGWLTYRTDDPWFVRLEIEDWPAPVIAPRGVLLDGLGEHAECLSKPDRTALRAQPSLDGNHVLLGITQGDLLLGVFRAPADVLTRHVTGFYELVPTSEAMARIDWDAVIARLLAA</sequence>
<protein>
    <submittedName>
        <fullName evidence="1">Uncharacterized protein</fullName>
    </submittedName>
</protein>
<dbReference type="InterPro" id="IPR038658">
    <property type="entry name" value="SsgB_sf"/>
</dbReference>
<evidence type="ECO:0000313" key="1">
    <source>
        <dbReference type="EMBL" id="MFI6497208.1"/>
    </source>
</evidence>
<dbReference type="Proteomes" id="UP001612741">
    <property type="component" value="Unassembled WGS sequence"/>
</dbReference>
<keyword evidence="2" id="KW-1185">Reference proteome</keyword>
<reference evidence="1 2" key="1">
    <citation type="submission" date="2024-10" db="EMBL/GenBank/DDBJ databases">
        <title>The Natural Products Discovery Center: Release of the First 8490 Sequenced Strains for Exploring Actinobacteria Biosynthetic Diversity.</title>
        <authorList>
            <person name="Kalkreuter E."/>
            <person name="Kautsar S.A."/>
            <person name="Yang D."/>
            <person name="Bader C.D."/>
            <person name="Teijaro C.N."/>
            <person name="Fluegel L."/>
            <person name="Davis C.M."/>
            <person name="Simpson J.R."/>
            <person name="Lauterbach L."/>
            <person name="Steele A.D."/>
            <person name="Gui C."/>
            <person name="Meng S."/>
            <person name="Li G."/>
            <person name="Viehrig K."/>
            <person name="Ye F."/>
            <person name="Su P."/>
            <person name="Kiefer A.F."/>
            <person name="Nichols A."/>
            <person name="Cepeda A.J."/>
            <person name="Yan W."/>
            <person name="Fan B."/>
            <person name="Jiang Y."/>
            <person name="Adhikari A."/>
            <person name="Zheng C.-J."/>
            <person name="Schuster L."/>
            <person name="Cowan T.M."/>
            <person name="Smanski M.J."/>
            <person name="Chevrette M.G."/>
            <person name="De Carvalho L.P.S."/>
            <person name="Shen B."/>
        </authorList>
    </citation>
    <scope>NUCLEOTIDE SEQUENCE [LARGE SCALE GENOMIC DNA]</scope>
    <source>
        <strain evidence="1 2">NPDC050545</strain>
    </source>
</reference>
<dbReference type="RefSeq" id="WP_397079894.1">
    <property type="nucleotide sequence ID" value="NZ_JBITGY010000002.1"/>
</dbReference>
<comment type="caution">
    <text evidence="1">The sequence shown here is derived from an EMBL/GenBank/DDBJ whole genome shotgun (WGS) entry which is preliminary data.</text>
</comment>
<proteinExistence type="predicted"/>
<organism evidence="1 2">
    <name type="scientific">Nonomuraea typhae</name>
    <dbReference type="NCBI Taxonomy" id="2603600"/>
    <lineage>
        <taxon>Bacteria</taxon>
        <taxon>Bacillati</taxon>
        <taxon>Actinomycetota</taxon>
        <taxon>Actinomycetes</taxon>
        <taxon>Streptosporangiales</taxon>
        <taxon>Streptosporangiaceae</taxon>
        <taxon>Nonomuraea</taxon>
    </lineage>
</organism>
<gene>
    <name evidence="1" type="ORF">ACIBG2_07495</name>
</gene>
<dbReference type="EMBL" id="JBITGY010000002">
    <property type="protein sequence ID" value="MFI6497208.1"/>
    <property type="molecule type" value="Genomic_DNA"/>
</dbReference>
<name>A0ABW7YPI4_9ACTN</name>